<evidence type="ECO:0000256" key="9">
    <source>
        <dbReference type="SAM" id="Phobius"/>
    </source>
</evidence>
<dbReference type="InterPro" id="IPR018584">
    <property type="entry name" value="GT87"/>
</dbReference>
<dbReference type="Pfam" id="PF09594">
    <property type="entry name" value="GT87"/>
    <property type="match status" value="1"/>
</dbReference>
<dbReference type="EMBL" id="JAAGWE010000029">
    <property type="protein sequence ID" value="NEM07651.1"/>
    <property type="molecule type" value="Genomic_DNA"/>
</dbReference>
<feature type="transmembrane region" description="Helical" evidence="9">
    <location>
        <begin position="278"/>
        <end position="297"/>
    </location>
</feature>
<evidence type="ECO:0000256" key="4">
    <source>
        <dbReference type="ARBA" id="ARBA00022692"/>
    </source>
</evidence>
<gene>
    <name evidence="10" type="ORF">GCU54_16770</name>
</gene>
<dbReference type="GO" id="GO:0016758">
    <property type="term" value="F:hexosyltransferase activity"/>
    <property type="evidence" value="ECO:0007669"/>
    <property type="project" value="InterPro"/>
</dbReference>
<keyword evidence="4 9" id="KW-0812">Transmembrane</keyword>
<feature type="transmembrane region" description="Helical" evidence="9">
    <location>
        <begin position="342"/>
        <end position="363"/>
    </location>
</feature>
<feature type="transmembrane region" description="Helical" evidence="9">
    <location>
        <begin position="411"/>
        <end position="431"/>
    </location>
</feature>
<feature type="transmembrane region" description="Helical" evidence="9">
    <location>
        <begin position="134"/>
        <end position="152"/>
    </location>
</feature>
<accession>A0A6P0GKZ0</accession>
<protein>
    <submittedName>
        <fullName evidence="10">DUF2029 domain-containing protein</fullName>
    </submittedName>
</protein>
<feature type="transmembrane region" description="Helical" evidence="9">
    <location>
        <begin position="239"/>
        <end position="266"/>
    </location>
</feature>
<dbReference type="AlphaFoldDB" id="A0A6P0GKZ0"/>
<dbReference type="RefSeq" id="WP_163477720.1">
    <property type="nucleotide sequence ID" value="NZ_JAAGWE010000029.1"/>
</dbReference>
<comment type="subcellular location">
    <subcellularLocation>
        <location evidence="1">Cell membrane</location>
        <topology evidence="1">Multi-pass membrane protein</topology>
    </subcellularLocation>
</comment>
<feature type="transmembrane region" description="Helical" evidence="9">
    <location>
        <begin position="443"/>
        <end position="462"/>
    </location>
</feature>
<evidence type="ECO:0000256" key="7">
    <source>
        <dbReference type="ARBA" id="ARBA00024033"/>
    </source>
</evidence>
<feature type="transmembrane region" description="Helical" evidence="9">
    <location>
        <begin position="172"/>
        <end position="194"/>
    </location>
</feature>
<feature type="transmembrane region" description="Helical" evidence="9">
    <location>
        <begin position="65"/>
        <end position="87"/>
    </location>
</feature>
<dbReference type="Proteomes" id="UP000471126">
    <property type="component" value="Unassembled WGS sequence"/>
</dbReference>
<evidence type="ECO:0000313" key="11">
    <source>
        <dbReference type="Proteomes" id="UP000471126"/>
    </source>
</evidence>
<keyword evidence="5 9" id="KW-1133">Transmembrane helix</keyword>
<comment type="caution">
    <text evidence="10">The sequence shown here is derived from an EMBL/GenBank/DDBJ whole genome shotgun (WGS) entry which is preliminary data.</text>
</comment>
<feature type="transmembrane region" description="Helical" evidence="9">
    <location>
        <begin position="206"/>
        <end position="233"/>
    </location>
</feature>
<evidence type="ECO:0000256" key="2">
    <source>
        <dbReference type="ARBA" id="ARBA00022475"/>
    </source>
</evidence>
<organism evidence="10 11">
    <name type="scientific">Geodermatophilus normandii</name>
    <dbReference type="NCBI Taxonomy" id="1137989"/>
    <lineage>
        <taxon>Bacteria</taxon>
        <taxon>Bacillati</taxon>
        <taxon>Actinomycetota</taxon>
        <taxon>Actinomycetes</taxon>
        <taxon>Geodermatophilales</taxon>
        <taxon>Geodermatophilaceae</taxon>
        <taxon>Geodermatophilus</taxon>
    </lineage>
</organism>
<evidence type="ECO:0000256" key="6">
    <source>
        <dbReference type="ARBA" id="ARBA00023136"/>
    </source>
</evidence>
<feature type="region of interest" description="Disordered" evidence="8">
    <location>
        <begin position="476"/>
        <end position="511"/>
    </location>
</feature>
<evidence type="ECO:0000256" key="8">
    <source>
        <dbReference type="SAM" id="MobiDB-lite"/>
    </source>
</evidence>
<dbReference type="PIRSF" id="PIRSF010361">
    <property type="entry name" value="UCP010361"/>
    <property type="match status" value="1"/>
</dbReference>
<feature type="transmembrane region" description="Helical" evidence="9">
    <location>
        <begin position="375"/>
        <end position="391"/>
    </location>
</feature>
<name>A0A6P0GKZ0_9ACTN</name>
<dbReference type="GO" id="GO:0005886">
    <property type="term" value="C:plasma membrane"/>
    <property type="evidence" value="ECO:0007669"/>
    <property type="project" value="UniProtKB-SubCell"/>
</dbReference>
<evidence type="ECO:0000256" key="3">
    <source>
        <dbReference type="ARBA" id="ARBA00022679"/>
    </source>
</evidence>
<comment type="similarity">
    <text evidence="7">Belongs to the glycosyltransferase 87 family.</text>
</comment>
<feature type="region of interest" description="Disordered" evidence="8">
    <location>
        <begin position="1"/>
        <end position="28"/>
    </location>
</feature>
<keyword evidence="3" id="KW-0808">Transferase</keyword>
<reference evidence="10 11" key="1">
    <citation type="submission" date="2019-12" db="EMBL/GenBank/DDBJ databases">
        <title>WGS of CPCC 203550 I12A-02606.</title>
        <authorList>
            <person name="Jiang Z."/>
        </authorList>
    </citation>
    <scope>NUCLEOTIDE SEQUENCE [LARGE SCALE GENOMIC DNA]</scope>
    <source>
        <strain evidence="10 11">I12A-02606</strain>
    </source>
</reference>
<evidence type="ECO:0000313" key="10">
    <source>
        <dbReference type="EMBL" id="NEM07651.1"/>
    </source>
</evidence>
<proteinExistence type="inferred from homology"/>
<evidence type="ECO:0000256" key="5">
    <source>
        <dbReference type="ARBA" id="ARBA00022989"/>
    </source>
</evidence>
<sequence length="511" mass="54478">MSSSPTGPSAPAQPPADGPAAFPAPVPVSAGRPDRVVPTWSDPVAAQGSEAVGGPWGRHAVTGRALFWTPLRVCLLYATVVLAAAWLKQAPCSDGNWAGSVQYTHLCYSDTVPLFTLHGLDAGSVPYLDSRVEYPVLTGAFMALAAVLGRVYGDLATAAGLLPQVPPVQAYYVATCLLLSVCAFLVVRGVLALAGHRPWDAAMIGLSPLLLVHAFTNWDLFAVALATGGMWAWARNRPVLAGALIGLGVAAKFYPLLLLGALFLLCLRAGRLREWLRAAVAAAAAWLAVDVPVAILAPQNWSLFFRLNTARPADPDSLWNVLITASDGRFLDGPLPEGTPPVLLNTVVAVCVLLVVAGLGWLVLRAPVRPRVPQVAFLLVAAFLLVTKVWSPQYSLWLLPLAVLARPRWRALLLWQASEVVLWVLRMLWYLGTEDRGVGAEWFFLAVIARDLAVVVLMGLVVRDVLHPDEDAVRTSWPGVDDPAGGPLDGAPDATTLRRSASHRGQVPSPG</sequence>
<keyword evidence="6 9" id="KW-0472">Membrane</keyword>
<feature type="compositionally biased region" description="Pro residues" evidence="8">
    <location>
        <begin position="11"/>
        <end position="26"/>
    </location>
</feature>
<keyword evidence="2" id="KW-1003">Cell membrane</keyword>
<evidence type="ECO:0000256" key="1">
    <source>
        <dbReference type="ARBA" id="ARBA00004651"/>
    </source>
</evidence>
<dbReference type="InterPro" id="IPR016570">
    <property type="entry name" value="UCP010361"/>
</dbReference>